<evidence type="ECO:0000256" key="6">
    <source>
        <dbReference type="ARBA" id="ARBA00022989"/>
    </source>
</evidence>
<evidence type="ECO:0000256" key="8">
    <source>
        <dbReference type="SAM" id="Phobius"/>
    </source>
</evidence>
<dbReference type="HOGENOM" id="CLU_001265_10_11_0"/>
<dbReference type="CDD" id="cd17388">
    <property type="entry name" value="MFS_TetA"/>
    <property type="match status" value="1"/>
</dbReference>
<keyword evidence="5 8" id="KW-0812">Transmembrane</keyword>
<evidence type="ECO:0000256" key="3">
    <source>
        <dbReference type="ARBA" id="ARBA00007520"/>
    </source>
</evidence>
<feature type="transmembrane region" description="Helical" evidence="8">
    <location>
        <begin position="259"/>
        <end position="277"/>
    </location>
</feature>
<dbReference type="STRING" id="1198114.AciX9_2675"/>
<evidence type="ECO:0000256" key="2">
    <source>
        <dbReference type="ARBA" id="ARBA00004141"/>
    </source>
</evidence>
<evidence type="ECO:0000256" key="4">
    <source>
        <dbReference type="ARBA" id="ARBA00022448"/>
    </source>
</evidence>
<dbReference type="PROSITE" id="PS50850">
    <property type="entry name" value="MFS"/>
    <property type="match status" value="1"/>
</dbReference>
<gene>
    <name evidence="10" type="ordered locus">AciX9_2675</name>
</gene>
<feature type="transmembrane region" description="Helical" evidence="8">
    <location>
        <begin position="347"/>
        <end position="370"/>
    </location>
</feature>
<evidence type="ECO:0000313" key="11">
    <source>
        <dbReference type="Proteomes" id="UP000000343"/>
    </source>
</evidence>
<feature type="transmembrane region" description="Helical" evidence="8">
    <location>
        <begin position="53"/>
        <end position="71"/>
    </location>
</feature>
<protein>
    <submittedName>
        <fullName evidence="10">Major facilitator superfamily MFS_1</fullName>
    </submittedName>
</protein>
<evidence type="ECO:0000256" key="5">
    <source>
        <dbReference type="ARBA" id="ARBA00022692"/>
    </source>
</evidence>
<sequence>MMRSNSRSTTLIFLIVFLDAMGIGIVFPVLPGLLRSLLHGQGLHGPGDVVRQYGYLLAAYAATMLLASPVLGALSDRFGRRPILLLSLMGTAVDDLVMALSPTVWVLYVGRAVAGLTGANMTVANAYLADINSAETRAAAFGRMNAFFGVGFIAGPVLGGLCGTYSLRAPFYVAAGLNLIGFLVCALVLPESLVARAAVRPRITLAQLNPFAAMRAISGLHGVGRLLYMFCTIDLVGQVPAVLWVLYTTGRFQWTPTVVGISFAYFGLFHALCQAFLPERLQKRWGERGTLMIGMTADSVGMVLFSLARSTAAVFGMIPLLCLGGVSLPALQSLLSNSVGDERQGEMQGVLTSFNGLIAVTGPVLASGVYGLLRERVPSYPGAVWLVPVMLYLPCFLMVAVGGKLGRRASVTTDGE</sequence>
<comment type="function">
    <text evidence="1">Resistance to tetracycline by an active tetracycline efflux. This is an energy-dependent process that decreases the accumulation of the antibiotic in whole cells. This protein functions as a metal-tetracycline/H(+) antiporter.</text>
</comment>
<dbReference type="Pfam" id="PF07690">
    <property type="entry name" value="MFS_1"/>
    <property type="match status" value="2"/>
</dbReference>
<dbReference type="KEGG" id="acm:AciX9_2675"/>
<dbReference type="Gene3D" id="1.20.1250.20">
    <property type="entry name" value="MFS general substrate transporter like domains"/>
    <property type="match status" value="1"/>
</dbReference>
<dbReference type="InterPro" id="IPR020846">
    <property type="entry name" value="MFS_dom"/>
</dbReference>
<dbReference type="PROSITE" id="PS00216">
    <property type="entry name" value="SUGAR_TRANSPORT_1"/>
    <property type="match status" value="1"/>
</dbReference>
<keyword evidence="7 8" id="KW-0472">Membrane</keyword>
<dbReference type="PRINTS" id="PR01035">
    <property type="entry name" value="TCRTETA"/>
</dbReference>
<keyword evidence="11" id="KW-1185">Reference proteome</keyword>
<dbReference type="InterPro" id="IPR005829">
    <property type="entry name" value="Sugar_transporter_CS"/>
</dbReference>
<organism evidence="11">
    <name type="scientific">Granulicella tundricola (strain ATCC BAA-1859 / DSM 23138 / MP5ACTX9)</name>
    <dbReference type="NCBI Taxonomy" id="1198114"/>
    <lineage>
        <taxon>Bacteria</taxon>
        <taxon>Pseudomonadati</taxon>
        <taxon>Acidobacteriota</taxon>
        <taxon>Terriglobia</taxon>
        <taxon>Terriglobales</taxon>
        <taxon>Acidobacteriaceae</taxon>
        <taxon>Granulicella</taxon>
    </lineage>
</organism>
<feature type="transmembrane region" description="Helical" evidence="8">
    <location>
        <begin position="226"/>
        <end position="247"/>
    </location>
</feature>
<dbReference type="PaxDb" id="1198114-AciX9_2675"/>
<feature type="transmembrane region" description="Helical" evidence="8">
    <location>
        <begin position="171"/>
        <end position="190"/>
    </location>
</feature>
<proteinExistence type="inferred from homology"/>
<dbReference type="InterPro" id="IPR011701">
    <property type="entry name" value="MFS"/>
</dbReference>
<dbReference type="GO" id="GO:0022857">
    <property type="term" value="F:transmembrane transporter activity"/>
    <property type="evidence" value="ECO:0007669"/>
    <property type="project" value="InterPro"/>
</dbReference>
<feature type="domain" description="Major facilitator superfamily (MFS) profile" evidence="9">
    <location>
        <begin position="8"/>
        <end position="406"/>
    </location>
</feature>
<feature type="transmembrane region" description="Helical" evidence="8">
    <location>
        <begin position="140"/>
        <end position="159"/>
    </location>
</feature>
<comment type="subcellular location">
    <subcellularLocation>
        <location evidence="2">Membrane</location>
        <topology evidence="2">Multi-pass membrane protein</topology>
    </subcellularLocation>
</comment>
<dbReference type="InterPro" id="IPR036259">
    <property type="entry name" value="MFS_trans_sf"/>
</dbReference>
<feature type="transmembrane region" description="Helical" evidence="8">
    <location>
        <begin position="12"/>
        <end position="33"/>
    </location>
</feature>
<evidence type="ECO:0000256" key="1">
    <source>
        <dbReference type="ARBA" id="ARBA00003279"/>
    </source>
</evidence>
<evidence type="ECO:0000256" key="7">
    <source>
        <dbReference type="ARBA" id="ARBA00023136"/>
    </source>
</evidence>
<dbReference type="PANTHER" id="PTHR23504">
    <property type="entry name" value="MAJOR FACILITATOR SUPERFAMILY DOMAIN-CONTAINING PROTEIN 10"/>
    <property type="match status" value="1"/>
</dbReference>
<dbReference type="eggNOG" id="COG2814">
    <property type="taxonomic scope" value="Bacteria"/>
</dbReference>
<dbReference type="EMBL" id="CP002480">
    <property type="protein sequence ID" value="ADW69699.1"/>
    <property type="molecule type" value="Genomic_DNA"/>
</dbReference>
<dbReference type="SUPFAM" id="SSF103473">
    <property type="entry name" value="MFS general substrate transporter"/>
    <property type="match status" value="1"/>
</dbReference>
<accession>E8WX57</accession>
<dbReference type="PANTHER" id="PTHR23504:SF15">
    <property type="entry name" value="MAJOR FACILITATOR SUPERFAMILY (MFS) PROFILE DOMAIN-CONTAINING PROTEIN"/>
    <property type="match status" value="1"/>
</dbReference>
<keyword evidence="4" id="KW-0813">Transport</keyword>
<dbReference type="AlphaFoldDB" id="E8WX57"/>
<keyword evidence="6 8" id="KW-1133">Transmembrane helix</keyword>
<dbReference type="GO" id="GO:0016020">
    <property type="term" value="C:membrane"/>
    <property type="evidence" value="ECO:0007669"/>
    <property type="project" value="UniProtKB-SubCell"/>
</dbReference>
<evidence type="ECO:0000313" key="10">
    <source>
        <dbReference type="EMBL" id="ADW69699.1"/>
    </source>
</evidence>
<feature type="transmembrane region" description="Helical" evidence="8">
    <location>
        <begin position="382"/>
        <end position="401"/>
    </location>
</feature>
<dbReference type="InterPro" id="IPR001958">
    <property type="entry name" value="Tet-R_TetA/multi-R_MdtG-like"/>
</dbReference>
<evidence type="ECO:0000259" key="9">
    <source>
        <dbReference type="PROSITE" id="PS50850"/>
    </source>
</evidence>
<dbReference type="RefSeq" id="WP_013581014.1">
    <property type="nucleotide sequence ID" value="NC_015064.1"/>
</dbReference>
<reference evidence="11" key="1">
    <citation type="submission" date="2011-01" db="EMBL/GenBank/DDBJ databases">
        <title>Complete sequence of chromosome of Acidobacterium sp. MP5ACTX9.</title>
        <authorList>
            <consortium name="US DOE Joint Genome Institute"/>
            <person name="Lucas S."/>
            <person name="Copeland A."/>
            <person name="Lapidus A."/>
            <person name="Cheng J.-F."/>
            <person name="Goodwin L."/>
            <person name="Pitluck S."/>
            <person name="Teshima H."/>
            <person name="Detter J.C."/>
            <person name="Han C."/>
            <person name="Tapia R."/>
            <person name="Land M."/>
            <person name="Hauser L."/>
            <person name="Kyrpides N."/>
            <person name="Ivanova N."/>
            <person name="Ovchinnikova G."/>
            <person name="Pagani I."/>
            <person name="Rawat S.R."/>
            <person name="Mannisto M."/>
            <person name="Haggblom M.M."/>
            <person name="Woyke T."/>
        </authorList>
    </citation>
    <scope>NUCLEOTIDE SEQUENCE [LARGE SCALE GENOMIC DNA]</scope>
    <source>
        <strain evidence="11">MP5ACTX9</strain>
    </source>
</reference>
<dbReference type="OrthoDB" id="9793283at2"/>
<comment type="similarity">
    <text evidence="3">Belongs to the major facilitator superfamily. TCR/Tet family.</text>
</comment>
<feature type="transmembrane region" description="Helical" evidence="8">
    <location>
        <begin position="314"/>
        <end position="335"/>
    </location>
</feature>
<dbReference type="Proteomes" id="UP000000343">
    <property type="component" value="Chromosome"/>
</dbReference>
<name>E8WX57_GRATM</name>